<dbReference type="Proteomes" id="UP000789759">
    <property type="component" value="Unassembled WGS sequence"/>
</dbReference>
<comment type="caution">
    <text evidence="2">The sequence shown here is derived from an EMBL/GenBank/DDBJ whole genome shotgun (WGS) entry which is preliminary data.</text>
</comment>
<dbReference type="AlphaFoldDB" id="A0A9N9E1K9"/>
<feature type="transmembrane region" description="Helical" evidence="1">
    <location>
        <begin position="26"/>
        <end position="48"/>
    </location>
</feature>
<name>A0A9N9E1K9_9GLOM</name>
<protein>
    <submittedName>
        <fullName evidence="2">7880_t:CDS:1</fullName>
    </submittedName>
</protein>
<keyword evidence="1" id="KW-0812">Transmembrane</keyword>
<sequence length="49" mass="5447">AEDEVEDEEEEEVGNDIRSSNSICSISVGSTDMFLLTFSFLTFILISVK</sequence>
<evidence type="ECO:0000313" key="3">
    <source>
        <dbReference type="Proteomes" id="UP000789759"/>
    </source>
</evidence>
<dbReference type="EMBL" id="CAJVQA010007428">
    <property type="protein sequence ID" value="CAG8656480.1"/>
    <property type="molecule type" value="Genomic_DNA"/>
</dbReference>
<keyword evidence="3" id="KW-1185">Reference proteome</keyword>
<keyword evidence="1" id="KW-1133">Transmembrane helix</keyword>
<gene>
    <name evidence="2" type="ORF">CPELLU_LOCUS9595</name>
</gene>
<accession>A0A9N9E1K9</accession>
<evidence type="ECO:0000256" key="1">
    <source>
        <dbReference type="SAM" id="Phobius"/>
    </source>
</evidence>
<proteinExistence type="predicted"/>
<evidence type="ECO:0000313" key="2">
    <source>
        <dbReference type="EMBL" id="CAG8656480.1"/>
    </source>
</evidence>
<organism evidence="2 3">
    <name type="scientific">Cetraspora pellucida</name>
    <dbReference type="NCBI Taxonomy" id="1433469"/>
    <lineage>
        <taxon>Eukaryota</taxon>
        <taxon>Fungi</taxon>
        <taxon>Fungi incertae sedis</taxon>
        <taxon>Mucoromycota</taxon>
        <taxon>Glomeromycotina</taxon>
        <taxon>Glomeromycetes</taxon>
        <taxon>Diversisporales</taxon>
        <taxon>Gigasporaceae</taxon>
        <taxon>Cetraspora</taxon>
    </lineage>
</organism>
<reference evidence="2" key="1">
    <citation type="submission" date="2021-06" db="EMBL/GenBank/DDBJ databases">
        <authorList>
            <person name="Kallberg Y."/>
            <person name="Tangrot J."/>
            <person name="Rosling A."/>
        </authorList>
    </citation>
    <scope>NUCLEOTIDE SEQUENCE</scope>
    <source>
        <strain evidence="2">FL966</strain>
    </source>
</reference>
<feature type="non-terminal residue" evidence="2">
    <location>
        <position position="1"/>
    </location>
</feature>
<keyword evidence="1" id="KW-0472">Membrane</keyword>